<dbReference type="InterPro" id="IPR053204">
    <property type="entry name" value="Oxopyrrolidines_Biosynth-assoc"/>
</dbReference>
<dbReference type="PANTHER" id="PTHR38797:SF4">
    <property type="entry name" value="NUCLEAR PORE COMPLEX PROTEIN NUP85"/>
    <property type="match status" value="1"/>
</dbReference>
<accession>A0A5N6JCX9</accession>
<dbReference type="PANTHER" id="PTHR38797">
    <property type="entry name" value="NUCLEAR PORE COMPLEX PROTEIN NUP85-RELATED"/>
    <property type="match status" value="1"/>
</dbReference>
<dbReference type="AlphaFoldDB" id="A0A5N6JCX9"/>
<evidence type="ECO:0000313" key="2">
    <source>
        <dbReference type="Proteomes" id="UP000326289"/>
    </source>
</evidence>
<protein>
    <submittedName>
        <fullName evidence="1">Uncharacterized protein</fullName>
    </submittedName>
</protein>
<keyword evidence="2" id="KW-1185">Reference proteome</keyword>
<gene>
    <name evidence="1" type="ORF">BDV30DRAFT_247049</name>
</gene>
<organism evidence="1 2">
    <name type="scientific">Aspergillus minisclerotigenes</name>
    <dbReference type="NCBI Taxonomy" id="656917"/>
    <lineage>
        <taxon>Eukaryota</taxon>
        <taxon>Fungi</taxon>
        <taxon>Dikarya</taxon>
        <taxon>Ascomycota</taxon>
        <taxon>Pezizomycotina</taxon>
        <taxon>Eurotiomycetes</taxon>
        <taxon>Eurotiomycetidae</taxon>
        <taxon>Eurotiales</taxon>
        <taxon>Aspergillaceae</taxon>
        <taxon>Aspergillus</taxon>
        <taxon>Aspergillus subgen. Circumdati</taxon>
    </lineage>
</organism>
<reference evidence="1 2" key="1">
    <citation type="submission" date="2019-04" db="EMBL/GenBank/DDBJ databases">
        <title>Fungal friends and foes A comparative genomics study of 23 Aspergillus species from section Flavi.</title>
        <authorList>
            <consortium name="DOE Joint Genome Institute"/>
            <person name="Kjaerbolling I."/>
            <person name="Vesth T.C."/>
            <person name="Frisvad J.C."/>
            <person name="Nybo J.L."/>
            <person name="Theobald S."/>
            <person name="Kildgaard S."/>
            <person name="Petersen T.I."/>
            <person name="Kuo A."/>
            <person name="Sato A."/>
            <person name="Lyhne E.K."/>
            <person name="Kogle M.E."/>
            <person name="Wiebenga A."/>
            <person name="Kun R.S."/>
            <person name="Lubbers R.J."/>
            <person name="Makela M.R."/>
            <person name="Barry K."/>
            <person name="Chovatia M."/>
            <person name="Clum A."/>
            <person name="Daum C."/>
            <person name="Haridas S."/>
            <person name="He G."/>
            <person name="LaButti K."/>
            <person name="Lipzen A."/>
            <person name="Mondo S."/>
            <person name="Pangilinan J."/>
            <person name="Riley R."/>
            <person name="Salamov A."/>
            <person name="Simmons B.A."/>
            <person name="Magnuson J.K."/>
            <person name="Henrissat B."/>
            <person name="Mortensen U.H."/>
            <person name="Larsen T.O."/>
            <person name="De vries R.P."/>
            <person name="Grigoriev I.V."/>
            <person name="Machida M."/>
            <person name="Baker S.E."/>
            <person name="Andersen M.R."/>
        </authorList>
    </citation>
    <scope>NUCLEOTIDE SEQUENCE [LARGE SCALE GENOMIC DNA]</scope>
    <source>
        <strain evidence="1 2">CBS 117635</strain>
    </source>
</reference>
<dbReference type="Proteomes" id="UP000326289">
    <property type="component" value="Unassembled WGS sequence"/>
</dbReference>
<dbReference type="EMBL" id="ML732779">
    <property type="protein sequence ID" value="KAB8275857.1"/>
    <property type="molecule type" value="Genomic_DNA"/>
</dbReference>
<evidence type="ECO:0000313" key="1">
    <source>
        <dbReference type="EMBL" id="KAB8275857.1"/>
    </source>
</evidence>
<dbReference type="InterPro" id="IPR022085">
    <property type="entry name" value="OpdG"/>
</dbReference>
<sequence>MLINPRYEAFLAEQAADKWPPREDTLKAFRVLLTDSSVPMSEVARIALSCTTTDASSIPEYGDLWSVLMAAVERFPEQNDRFVDYTVALQQLPNYDGEMHELDGLAMHLAEFTFNHADHSFNETTRDHERRGFVNANLFTAKLYLRIPRPNMFGFFIRFGSQVLRKTLESAPWEEFHHPLIEAYIEEVGEDWLYNKLRDEELEVTDIRTLNGFVPAAAVWIEYCGKEIYDNAGSLGREVPAWDKWTGPAGWSRERWAVWKKRFEWISTVTALDRQTRKIATKLVEQMTSIERGEDGII</sequence>
<proteinExistence type="predicted"/>
<name>A0A5N6JCX9_9EURO</name>
<dbReference type="Pfam" id="PF12311">
    <property type="entry name" value="DUF3632"/>
    <property type="match status" value="1"/>
</dbReference>